<dbReference type="InterPro" id="IPR005358">
    <property type="entry name" value="Puta_zinc/iron-chelating_dom"/>
</dbReference>
<dbReference type="PANTHER" id="PTHR35866">
    <property type="entry name" value="PUTATIVE-RELATED"/>
    <property type="match status" value="1"/>
</dbReference>
<evidence type="ECO:0000313" key="1">
    <source>
        <dbReference type="EMBL" id="HGQ84892.1"/>
    </source>
</evidence>
<accession>A0A7C4JPP1</accession>
<dbReference type="AlphaFoldDB" id="A0A7C4JPP1"/>
<gene>
    <name evidence="1" type="ORF">ENT66_00360</name>
</gene>
<sequence>MKMFECKRCGSCCKGESTISLSKRDISRIAQFLNLSEKDFLKLYTVKKGKFRIEMKVKDGFCIFFDKEKKLCKIHPVKPEKCKEWPLISAIFEDEENFKIIQNSCLGLKELNWEKLKSFKNLHK</sequence>
<name>A0A7C4JPP1_9BACT</name>
<proteinExistence type="predicted"/>
<reference evidence="1" key="1">
    <citation type="journal article" date="2020" name="mSystems">
        <title>Genome- and Community-Level Interaction Insights into Carbon Utilization and Element Cycling Functions of Hydrothermarchaeota in Hydrothermal Sediment.</title>
        <authorList>
            <person name="Zhou Z."/>
            <person name="Liu Y."/>
            <person name="Xu W."/>
            <person name="Pan J."/>
            <person name="Luo Z.H."/>
            <person name="Li M."/>
        </authorList>
    </citation>
    <scope>NUCLEOTIDE SEQUENCE [LARGE SCALE GENOMIC DNA]</scope>
    <source>
        <strain evidence="1">SpSt-6</strain>
    </source>
</reference>
<dbReference type="EMBL" id="DSZN01000007">
    <property type="protein sequence ID" value="HGQ84892.1"/>
    <property type="molecule type" value="Genomic_DNA"/>
</dbReference>
<dbReference type="PANTHER" id="PTHR35866:SF1">
    <property type="entry name" value="YKGJ FAMILY CYSTEINE CLUSTER PROTEIN"/>
    <property type="match status" value="1"/>
</dbReference>
<dbReference type="Pfam" id="PF03692">
    <property type="entry name" value="CxxCxxCC"/>
    <property type="match status" value="1"/>
</dbReference>
<protein>
    <submittedName>
        <fullName evidence="1">YkgJ family cysteine cluster protein</fullName>
    </submittedName>
</protein>
<comment type="caution">
    <text evidence="1">The sequence shown here is derived from an EMBL/GenBank/DDBJ whole genome shotgun (WGS) entry which is preliminary data.</text>
</comment>
<organism evidence="1">
    <name type="scientific">Thermodesulfobacterium geofontis</name>
    <dbReference type="NCBI Taxonomy" id="1295609"/>
    <lineage>
        <taxon>Bacteria</taxon>
        <taxon>Pseudomonadati</taxon>
        <taxon>Thermodesulfobacteriota</taxon>
        <taxon>Thermodesulfobacteria</taxon>
        <taxon>Thermodesulfobacteriales</taxon>
        <taxon>Thermodesulfobacteriaceae</taxon>
        <taxon>Thermodesulfobacterium</taxon>
    </lineage>
</organism>